<dbReference type="Pfam" id="PF00282">
    <property type="entry name" value="Pyridoxal_deC"/>
    <property type="match status" value="1"/>
</dbReference>
<comment type="caution">
    <text evidence="8">The sequence shown here is derived from an EMBL/GenBank/DDBJ whole genome shotgun (WGS) entry which is preliminary data.</text>
</comment>
<evidence type="ECO:0000256" key="6">
    <source>
        <dbReference type="RuleBase" id="RU000382"/>
    </source>
</evidence>
<organism evidence="8 9">
    <name type="scientific">Diplogelasinospora grovesii</name>
    <dbReference type="NCBI Taxonomy" id="303347"/>
    <lineage>
        <taxon>Eukaryota</taxon>
        <taxon>Fungi</taxon>
        <taxon>Dikarya</taxon>
        <taxon>Ascomycota</taxon>
        <taxon>Pezizomycotina</taxon>
        <taxon>Sordariomycetes</taxon>
        <taxon>Sordariomycetidae</taxon>
        <taxon>Sordariales</taxon>
        <taxon>Diplogelasinosporaceae</taxon>
        <taxon>Diplogelasinospora</taxon>
    </lineage>
</organism>
<evidence type="ECO:0000256" key="3">
    <source>
        <dbReference type="ARBA" id="ARBA00022898"/>
    </source>
</evidence>
<dbReference type="SUPFAM" id="SSF53383">
    <property type="entry name" value="PLP-dependent transferases"/>
    <property type="match status" value="1"/>
</dbReference>
<evidence type="ECO:0000256" key="4">
    <source>
        <dbReference type="ARBA" id="ARBA00023239"/>
    </source>
</evidence>
<reference evidence="9" key="1">
    <citation type="journal article" date="2023" name="Mol. Phylogenet. Evol.">
        <title>Genome-scale phylogeny and comparative genomics of the fungal order Sordariales.</title>
        <authorList>
            <person name="Hensen N."/>
            <person name="Bonometti L."/>
            <person name="Westerberg I."/>
            <person name="Brannstrom I.O."/>
            <person name="Guillou S."/>
            <person name="Cros-Aarteil S."/>
            <person name="Calhoun S."/>
            <person name="Haridas S."/>
            <person name="Kuo A."/>
            <person name="Mondo S."/>
            <person name="Pangilinan J."/>
            <person name="Riley R."/>
            <person name="LaButti K."/>
            <person name="Andreopoulos B."/>
            <person name="Lipzen A."/>
            <person name="Chen C."/>
            <person name="Yan M."/>
            <person name="Daum C."/>
            <person name="Ng V."/>
            <person name="Clum A."/>
            <person name="Steindorff A."/>
            <person name="Ohm R.A."/>
            <person name="Martin F."/>
            <person name="Silar P."/>
            <person name="Natvig D.O."/>
            <person name="Lalanne C."/>
            <person name="Gautier V."/>
            <person name="Ament-Velasquez S.L."/>
            <person name="Kruys A."/>
            <person name="Hutchinson M.I."/>
            <person name="Powell A.J."/>
            <person name="Barry K."/>
            <person name="Miller A.N."/>
            <person name="Grigoriev I.V."/>
            <person name="Debuchy R."/>
            <person name="Gladieux P."/>
            <person name="Hiltunen Thoren M."/>
            <person name="Johannesson H."/>
        </authorList>
    </citation>
    <scope>NUCLEOTIDE SEQUENCE [LARGE SCALE GENOMIC DNA]</scope>
    <source>
        <strain evidence="9">CBS 340.73</strain>
    </source>
</reference>
<name>A0AAN6NIW9_9PEZI</name>
<evidence type="ECO:0000256" key="7">
    <source>
        <dbReference type="SAM" id="MobiDB-lite"/>
    </source>
</evidence>
<proteinExistence type="inferred from homology"/>
<dbReference type="InterPro" id="IPR002129">
    <property type="entry name" value="PyrdxlP-dep_de-COase"/>
</dbReference>
<comment type="cofactor">
    <cofactor evidence="1 5 6">
        <name>pyridoxal 5'-phosphate</name>
        <dbReference type="ChEBI" id="CHEBI:597326"/>
    </cofactor>
</comment>
<evidence type="ECO:0000313" key="8">
    <source>
        <dbReference type="EMBL" id="KAK3945959.1"/>
    </source>
</evidence>
<dbReference type="GO" id="GO:0019752">
    <property type="term" value="P:carboxylic acid metabolic process"/>
    <property type="evidence" value="ECO:0007669"/>
    <property type="project" value="InterPro"/>
</dbReference>
<dbReference type="GO" id="GO:0016831">
    <property type="term" value="F:carboxy-lyase activity"/>
    <property type="evidence" value="ECO:0007669"/>
    <property type="project" value="TreeGrafter"/>
</dbReference>
<feature type="compositionally biased region" description="Low complexity" evidence="7">
    <location>
        <begin position="1"/>
        <end position="15"/>
    </location>
</feature>
<evidence type="ECO:0000256" key="2">
    <source>
        <dbReference type="ARBA" id="ARBA00009533"/>
    </source>
</evidence>
<feature type="modified residue" description="N6-(pyridoxal phosphate)lysine" evidence="5">
    <location>
        <position position="362"/>
    </location>
</feature>
<dbReference type="Gene3D" id="3.90.1150.10">
    <property type="entry name" value="Aspartate Aminotransferase, domain 1"/>
    <property type="match status" value="1"/>
</dbReference>
<keyword evidence="9" id="KW-1185">Reference proteome</keyword>
<dbReference type="PANTHER" id="PTHR11999">
    <property type="entry name" value="GROUP II PYRIDOXAL-5-PHOSPHATE DECARBOXYLASE"/>
    <property type="match status" value="1"/>
</dbReference>
<dbReference type="EMBL" id="MU853753">
    <property type="protein sequence ID" value="KAK3945959.1"/>
    <property type="molecule type" value="Genomic_DNA"/>
</dbReference>
<keyword evidence="4 6" id="KW-0456">Lyase</keyword>
<dbReference type="AlphaFoldDB" id="A0AAN6NIW9"/>
<sequence>MASSTAAFSSSSSDSRGTQKIAAAANKTAAESSHHHFLTQAYDRLRQAIAAREDNNSTLPTPNQLTAAISDLPRPSQPHFLSARGPEATLDHLHSAIIPALNGQSLSSRYYGFVTGGVLPVAEAADNIVTALDQNVQVHLPENHSVSTCVEDSALSMVSSLLDLNRNSGYVWSSRTFTTGATASNMVGLACAREAVISWRLPNNPDSKSPADLGLLAACRAAGVSDIQILTSMAHSSIYKAASIVGLGHDAVREVRAHSGDDEPWRLDLDAVERELATADESCVATIIVVNAGEVNTGRFATQAFDMPKLRSLADRYKAWIHVDGAFGIFARALPKTDDFLSLHANAAGLELADSIAADGHKLLNVPYDNGIFFSRHPDIVTQVFQNPNAAYLSSSASSSSIQSPLNVGIENSRRFRALPVYAALLSEGREGYARMLANMVLLARNIAQFVRDSEAFEWLPSENAPLESTFMIVLFRARDPRLNNILVERINETRQIFVSGTSWKGEKAVRLAVGSWRVDVERDAAVITEVLTSIASAASVSR</sequence>
<dbReference type="PANTHER" id="PTHR11999:SF165">
    <property type="entry name" value="DECARBOXYLASE, PUTATIVE (AFU_ORTHOLOGUE AFUA_2G04980)-RELATED"/>
    <property type="match status" value="1"/>
</dbReference>
<protein>
    <submittedName>
        <fullName evidence="8">L-2,4-diaminobutyrate decarboxylase</fullName>
    </submittedName>
</protein>
<dbReference type="InterPro" id="IPR015424">
    <property type="entry name" value="PyrdxlP-dep_Trfase"/>
</dbReference>
<keyword evidence="3 5" id="KW-0663">Pyridoxal phosphate</keyword>
<comment type="similarity">
    <text evidence="2 6">Belongs to the group II decarboxylase family.</text>
</comment>
<evidence type="ECO:0000256" key="5">
    <source>
        <dbReference type="PIRSR" id="PIRSR602129-50"/>
    </source>
</evidence>
<feature type="region of interest" description="Disordered" evidence="7">
    <location>
        <begin position="1"/>
        <end position="33"/>
    </location>
</feature>
<evidence type="ECO:0000313" key="9">
    <source>
        <dbReference type="Proteomes" id="UP001303473"/>
    </source>
</evidence>
<dbReference type="Gene3D" id="3.40.640.10">
    <property type="entry name" value="Type I PLP-dependent aspartate aminotransferase-like (Major domain)"/>
    <property type="match status" value="1"/>
</dbReference>
<gene>
    <name evidence="8" type="ORF">QBC46DRAFT_370416</name>
</gene>
<dbReference type="GO" id="GO:0005737">
    <property type="term" value="C:cytoplasm"/>
    <property type="evidence" value="ECO:0007669"/>
    <property type="project" value="TreeGrafter"/>
</dbReference>
<dbReference type="InterPro" id="IPR015421">
    <property type="entry name" value="PyrdxlP-dep_Trfase_major"/>
</dbReference>
<dbReference type="InterPro" id="IPR015422">
    <property type="entry name" value="PyrdxlP-dep_Trfase_small"/>
</dbReference>
<dbReference type="Proteomes" id="UP001303473">
    <property type="component" value="Unassembled WGS sequence"/>
</dbReference>
<evidence type="ECO:0000256" key="1">
    <source>
        <dbReference type="ARBA" id="ARBA00001933"/>
    </source>
</evidence>
<dbReference type="GO" id="GO:0030170">
    <property type="term" value="F:pyridoxal phosphate binding"/>
    <property type="evidence" value="ECO:0007669"/>
    <property type="project" value="InterPro"/>
</dbReference>
<dbReference type="InterPro" id="IPR010977">
    <property type="entry name" value="Aromatic_deC"/>
</dbReference>
<accession>A0AAN6NIW9</accession>